<feature type="domain" description="PPM-type phosphatase" evidence="15">
    <location>
        <begin position="2"/>
        <end position="242"/>
    </location>
</feature>
<evidence type="ECO:0000313" key="23">
    <source>
        <dbReference type="EMBL" id="MBC2176713.1"/>
    </source>
</evidence>
<evidence type="ECO:0000313" key="24">
    <source>
        <dbReference type="EMBL" id="MBC2238862.1"/>
    </source>
</evidence>
<accession>A0A099WAN2</accession>
<evidence type="ECO:0000256" key="1">
    <source>
        <dbReference type="ARBA" id="ARBA00001936"/>
    </source>
</evidence>
<dbReference type="eggNOG" id="COG0631">
    <property type="taxonomic scope" value="Bacteria"/>
</dbReference>
<dbReference type="PANTHER" id="PTHR47992">
    <property type="entry name" value="PROTEIN PHOSPHATASE"/>
    <property type="match status" value="1"/>
</dbReference>
<dbReference type="EMBL" id="JAAROL010000001">
    <property type="protein sequence ID" value="MBC1330967.1"/>
    <property type="molecule type" value="Genomic_DNA"/>
</dbReference>
<evidence type="ECO:0000313" key="37">
    <source>
        <dbReference type="Proteomes" id="UP000586951"/>
    </source>
</evidence>
<dbReference type="Proteomes" id="UP000547643">
    <property type="component" value="Unassembled WGS sequence"/>
</dbReference>
<dbReference type="NCBIfam" id="NF033484">
    <property type="entry name" value="Stp1_PP2C_phos"/>
    <property type="match status" value="1"/>
</dbReference>
<sequence length="252" mass="27600">MHAEFRTDRGKIRNHNEDNGGIFENKLGNPLVIVADGMGGHRAGDVASEMAVRLLSEMWQEVSEMQTAAQIEVWFREAIQAVNAEIVAHAKQEATLQGMGTTLVAAIFSNSQIIVANVGDSRGYLMKNGVLEQLTEDHSLVNELVRKGEISKEAAQNHPRKNILLRALGIEGNVETDVFILPFQPKDQLLLCSDGLSNMLTEQEIEAILTSKRTLAEKADIFISKANANGGEDNITVLLLERNLGEKGRDAS</sequence>
<dbReference type="InterPro" id="IPR001932">
    <property type="entry name" value="PPM-type_phosphatase-like_dom"/>
</dbReference>
<dbReference type="Proteomes" id="UP000553016">
    <property type="component" value="Unassembled WGS sequence"/>
</dbReference>
<evidence type="ECO:0000313" key="32">
    <source>
        <dbReference type="Proteomes" id="UP000543379"/>
    </source>
</evidence>
<comment type="caution">
    <text evidence="16">The sequence shown here is derived from an EMBL/GenBank/DDBJ whole genome shotgun (WGS) entry which is preliminary data.</text>
</comment>
<dbReference type="EMBL" id="JAAROV010000001">
    <property type="protein sequence ID" value="MBC1315816.1"/>
    <property type="molecule type" value="Genomic_DNA"/>
</dbReference>
<dbReference type="EMBL" id="JAARYH010000001">
    <property type="protein sequence ID" value="MBC2165613.1"/>
    <property type="molecule type" value="Genomic_DNA"/>
</dbReference>
<dbReference type="Proteomes" id="UP000543379">
    <property type="component" value="Unassembled WGS sequence"/>
</dbReference>
<feature type="compositionally biased region" description="Basic and acidic residues" evidence="14">
    <location>
        <begin position="1"/>
        <end position="18"/>
    </location>
</feature>
<evidence type="ECO:0000313" key="17">
    <source>
        <dbReference type="EMBL" id="MBC1315816.1"/>
    </source>
</evidence>
<reference evidence="16 27" key="1">
    <citation type="submission" date="2014-05" db="EMBL/GenBank/DDBJ databases">
        <title>Novel Listeriaceae from food processing environments.</title>
        <authorList>
            <person name="den Bakker H.C."/>
        </authorList>
    </citation>
    <scope>NUCLEOTIDE SEQUENCE [LARGE SCALE GENOMIC DNA]</scope>
    <source>
        <strain evidence="16 27">FSL A5-0281</strain>
    </source>
</reference>
<dbReference type="Proteomes" id="UP000519573">
    <property type="component" value="Unassembled WGS sequence"/>
</dbReference>
<evidence type="ECO:0000313" key="18">
    <source>
        <dbReference type="EMBL" id="MBC1330967.1"/>
    </source>
</evidence>
<keyword evidence="8" id="KW-0904">Protein phosphatase</keyword>
<evidence type="ECO:0000256" key="7">
    <source>
        <dbReference type="ARBA" id="ARBA00022801"/>
    </source>
</evidence>
<organism evidence="16 27">
    <name type="scientific">Listeria booriae</name>
    <dbReference type="NCBI Taxonomy" id="1552123"/>
    <lineage>
        <taxon>Bacteria</taxon>
        <taxon>Bacillati</taxon>
        <taxon>Bacillota</taxon>
        <taxon>Bacilli</taxon>
        <taxon>Bacillales</taxon>
        <taxon>Listeriaceae</taxon>
        <taxon>Listeria</taxon>
    </lineage>
</organism>
<dbReference type="GO" id="GO:0004722">
    <property type="term" value="F:protein serine/threonine phosphatase activity"/>
    <property type="evidence" value="ECO:0007669"/>
    <property type="project" value="UniProtKB-EC"/>
</dbReference>
<evidence type="ECO:0000313" key="19">
    <source>
        <dbReference type="EMBL" id="MBC1560454.1"/>
    </source>
</evidence>
<evidence type="ECO:0000256" key="9">
    <source>
        <dbReference type="ARBA" id="ARBA00023211"/>
    </source>
</evidence>
<evidence type="ECO:0000256" key="2">
    <source>
        <dbReference type="ARBA" id="ARBA00004170"/>
    </source>
</evidence>
<dbReference type="GO" id="GO:0005737">
    <property type="term" value="C:cytoplasm"/>
    <property type="evidence" value="ECO:0007669"/>
    <property type="project" value="UniProtKB-SubCell"/>
</dbReference>
<dbReference type="SMART" id="SM00331">
    <property type="entry name" value="PP2C_SIG"/>
    <property type="match status" value="1"/>
</dbReference>
<evidence type="ECO:0000256" key="11">
    <source>
        <dbReference type="ARBA" id="ARBA00048336"/>
    </source>
</evidence>
<dbReference type="InterPro" id="IPR015655">
    <property type="entry name" value="PP2C"/>
</dbReference>
<dbReference type="FunFam" id="3.60.40.10:FF:000002">
    <property type="entry name" value="Serine/threonine phosphatase stp"/>
    <property type="match status" value="1"/>
</dbReference>
<dbReference type="SUPFAM" id="SSF81606">
    <property type="entry name" value="PP2C-like"/>
    <property type="match status" value="1"/>
</dbReference>
<keyword evidence="6" id="KW-0479">Metal-binding</keyword>
<dbReference type="OrthoDB" id="9801841at2"/>
<dbReference type="Proteomes" id="UP000541955">
    <property type="component" value="Unassembled WGS sequence"/>
</dbReference>
<evidence type="ECO:0000259" key="15">
    <source>
        <dbReference type="PROSITE" id="PS51746"/>
    </source>
</evidence>
<dbReference type="Proteomes" id="UP000546244">
    <property type="component" value="Unassembled WGS sequence"/>
</dbReference>
<dbReference type="PROSITE" id="PS51746">
    <property type="entry name" value="PPM_2"/>
    <property type="match status" value="1"/>
</dbReference>
<evidence type="ECO:0000313" key="33">
    <source>
        <dbReference type="Proteomes" id="UP000546244"/>
    </source>
</evidence>
<dbReference type="GeneID" id="58717319"/>
<comment type="cofactor">
    <cofactor evidence="1">
        <name>Mn(2+)</name>
        <dbReference type="ChEBI" id="CHEBI:29035"/>
    </cofactor>
</comment>
<dbReference type="EC" id="3.1.3.16" evidence="5"/>
<evidence type="ECO:0000313" key="30">
    <source>
        <dbReference type="Proteomes" id="UP000541735"/>
    </source>
</evidence>
<dbReference type="STRING" id="1552123.EP57_08005"/>
<keyword evidence="27" id="KW-1185">Reference proteome</keyword>
<comment type="subcellular location">
    <subcellularLocation>
        <location evidence="3">Cytoplasm</location>
    </subcellularLocation>
    <subcellularLocation>
        <location evidence="2">Membrane</location>
        <topology evidence="2">Peripheral membrane protein</topology>
    </subcellularLocation>
</comment>
<evidence type="ECO:0000256" key="10">
    <source>
        <dbReference type="ARBA" id="ARBA00047761"/>
    </source>
</evidence>
<comment type="catalytic activity">
    <reaction evidence="11">
        <text>O-phospho-L-threonyl-[protein] + H2O = L-threonyl-[protein] + phosphate</text>
        <dbReference type="Rhea" id="RHEA:47004"/>
        <dbReference type="Rhea" id="RHEA-COMP:11060"/>
        <dbReference type="Rhea" id="RHEA-COMP:11605"/>
        <dbReference type="ChEBI" id="CHEBI:15377"/>
        <dbReference type="ChEBI" id="CHEBI:30013"/>
        <dbReference type="ChEBI" id="CHEBI:43474"/>
        <dbReference type="ChEBI" id="CHEBI:61977"/>
        <dbReference type="EC" id="3.1.3.16"/>
    </reaction>
</comment>
<gene>
    <name evidence="16" type="ORF">EP57_08005</name>
    <name evidence="18" type="ORF">HB759_03285</name>
    <name evidence="17" type="ORF">HB811_03425</name>
    <name evidence="19" type="ORF">HB902_00120</name>
    <name evidence="20" type="ORF">HB907_02375</name>
    <name evidence="26" type="ORF">HBP98_10080</name>
    <name evidence="21" type="ORF">HCA46_02490</name>
    <name evidence="25" type="ORF">HCB25_00120</name>
    <name evidence="22" type="ORF">HCB26_03340</name>
    <name evidence="23" type="ORF">HCB27_08805</name>
    <name evidence="24" type="ORF">HCB35_00125</name>
</gene>
<name>A0A099WAN2_9LIST</name>
<evidence type="ECO:0000256" key="12">
    <source>
        <dbReference type="ARBA" id="ARBA00058786"/>
    </source>
</evidence>
<dbReference type="InterPro" id="IPR036457">
    <property type="entry name" value="PPM-type-like_dom_sf"/>
</dbReference>
<evidence type="ECO:0000313" key="35">
    <source>
        <dbReference type="Proteomes" id="UP000550367"/>
    </source>
</evidence>
<reference evidence="28 29" key="2">
    <citation type="submission" date="2020-03" db="EMBL/GenBank/DDBJ databases">
        <title>Soil Listeria distribution.</title>
        <authorList>
            <person name="Liao J."/>
            <person name="Wiedmann M."/>
        </authorList>
    </citation>
    <scope>NUCLEOTIDE SEQUENCE [LARGE SCALE GENOMIC DNA]</scope>
    <source>
        <strain evidence="24 36">FSL L7-0149</strain>
        <strain evidence="25 35">FSL L7-0153</strain>
        <strain evidence="22 28">FSL L7-0245</strain>
        <strain evidence="23 30">FSL L7-0259</strain>
        <strain evidence="21 34">FSL L7-1017</strain>
        <strain evidence="19 31">FSL L7-1387</strain>
        <strain evidence="20 37">FSL L7-1427</strain>
        <strain evidence="17 32">FSL L7-1816</strain>
        <strain evidence="18 29">FSL L7-1833</strain>
        <strain evidence="26 33">FSL L7-1850</strain>
    </source>
</reference>
<evidence type="ECO:0000313" key="28">
    <source>
        <dbReference type="Proteomes" id="UP000519573"/>
    </source>
</evidence>
<protein>
    <recommendedName>
        <fullName evidence="13">Serine/threonine phosphatase stp</fullName>
        <ecNumber evidence="5">3.1.3.16</ecNumber>
    </recommendedName>
</protein>
<evidence type="ECO:0000256" key="4">
    <source>
        <dbReference type="ARBA" id="ARBA00006702"/>
    </source>
</evidence>
<evidence type="ECO:0000313" key="16">
    <source>
        <dbReference type="EMBL" id="KGL41776.1"/>
    </source>
</evidence>
<evidence type="ECO:0000313" key="25">
    <source>
        <dbReference type="EMBL" id="MBC2242446.1"/>
    </source>
</evidence>
<dbReference type="Pfam" id="PF13672">
    <property type="entry name" value="PP2C_2"/>
    <property type="match status" value="1"/>
</dbReference>
<dbReference type="Proteomes" id="UP000029844">
    <property type="component" value="Unassembled WGS sequence"/>
</dbReference>
<dbReference type="Proteomes" id="UP000532866">
    <property type="component" value="Unassembled WGS sequence"/>
</dbReference>
<dbReference type="RefSeq" id="WP_036085643.1">
    <property type="nucleotide sequence ID" value="NZ_CBCSHQ010000023.1"/>
</dbReference>
<proteinExistence type="inferred from homology"/>
<evidence type="ECO:0000256" key="14">
    <source>
        <dbReference type="SAM" id="MobiDB-lite"/>
    </source>
</evidence>
<dbReference type="EMBL" id="JAARRW010000001">
    <property type="protein sequence ID" value="MBC1560454.1"/>
    <property type="molecule type" value="Genomic_DNA"/>
</dbReference>
<evidence type="ECO:0000256" key="6">
    <source>
        <dbReference type="ARBA" id="ARBA00022723"/>
    </source>
</evidence>
<dbReference type="EMBL" id="JAARRU010000001">
    <property type="protein sequence ID" value="MBC1564232.1"/>
    <property type="molecule type" value="Genomic_DNA"/>
</dbReference>
<evidence type="ECO:0000256" key="3">
    <source>
        <dbReference type="ARBA" id="ARBA00004496"/>
    </source>
</evidence>
<comment type="catalytic activity">
    <reaction evidence="10">
        <text>O-phospho-L-seryl-[protein] + H2O = L-seryl-[protein] + phosphate</text>
        <dbReference type="Rhea" id="RHEA:20629"/>
        <dbReference type="Rhea" id="RHEA-COMP:9863"/>
        <dbReference type="Rhea" id="RHEA-COMP:11604"/>
        <dbReference type="ChEBI" id="CHEBI:15377"/>
        <dbReference type="ChEBI" id="CHEBI:29999"/>
        <dbReference type="ChEBI" id="CHEBI:43474"/>
        <dbReference type="ChEBI" id="CHEBI:83421"/>
        <dbReference type="EC" id="3.1.3.16"/>
    </reaction>
</comment>
<evidence type="ECO:0000313" key="29">
    <source>
        <dbReference type="Proteomes" id="UP000532866"/>
    </source>
</evidence>
<dbReference type="EMBL" id="JAARYD010000004">
    <property type="protein sequence ID" value="MBC2176713.1"/>
    <property type="molecule type" value="Genomic_DNA"/>
</dbReference>
<comment type="similarity">
    <text evidence="4">Belongs to the PP2C family.</text>
</comment>
<evidence type="ECO:0000313" key="34">
    <source>
        <dbReference type="Proteomes" id="UP000547643"/>
    </source>
</evidence>
<dbReference type="GO" id="GO:0046872">
    <property type="term" value="F:metal ion binding"/>
    <property type="evidence" value="ECO:0007669"/>
    <property type="project" value="UniProtKB-KW"/>
</dbReference>
<evidence type="ECO:0000313" key="27">
    <source>
        <dbReference type="Proteomes" id="UP000029844"/>
    </source>
</evidence>
<dbReference type="EMBL" id="JNFA01000019">
    <property type="protein sequence ID" value="KGL41776.1"/>
    <property type="molecule type" value="Genomic_DNA"/>
</dbReference>
<dbReference type="EMBL" id="JAARUV010000001">
    <property type="protein sequence ID" value="MBC1777692.1"/>
    <property type="molecule type" value="Genomic_DNA"/>
</dbReference>
<feature type="region of interest" description="Disordered" evidence="14">
    <location>
        <begin position="1"/>
        <end position="20"/>
    </location>
</feature>
<evidence type="ECO:0000313" key="26">
    <source>
        <dbReference type="EMBL" id="MBC2372347.1"/>
    </source>
</evidence>
<keyword evidence="7" id="KW-0378">Hydrolase</keyword>
<evidence type="ECO:0000313" key="21">
    <source>
        <dbReference type="EMBL" id="MBC1777692.1"/>
    </source>
</evidence>
<evidence type="ECO:0000256" key="13">
    <source>
        <dbReference type="ARBA" id="ARBA00071198"/>
    </source>
</evidence>
<dbReference type="CDD" id="cd00143">
    <property type="entry name" value="PP2Cc"/>
    <property type="match status" value="1"/>
</dbReference>
<evidence type="ECO:0000313" key="22">
    <source>
        <dbReference type="EMBL" id="MBC2165613.1"/>
    </source>
</evidence>
<dbReference type="Gene3D" id="3.60.40.10">
    <property type="entry name" value="PPM-type phosphatase domain"/>
    <property type="match status" value="1"/>
</dbReference>
<dbReference type="Proteomes" id="UP000541735">
    <property type="component" value="Unassembled WGS sequence"/>
</dbReference>
<evidence type="ECO:0000313" key="20">
    <source>
        <dbReference type="EMBL" id="MBC1564232.1"/>
    </source>
</evidence>
<keyword evidence="9" id="KW-0464">Manganese</keyword>
<evidence type="ECO:0000313" key="31">
    <source>
        <dbReference type="Proteomes" id="UP000541955"/>
    </source>
</evidence>
<dbReference type="Proteomes" id="UP000586951">
    <property type="component" value="Unassembled WGS sequence"/>
</dbReference>
<dbReference type="AlphaFoldDB" id="A0A099WAN2"/>
<evidence type="ECO:0000256" key="8">
    <source>
        <dbReference type="ARBA" id="ARBA00022912"/>
    </source>
</evidence>
<dbReference type="SMART" id="SM00332">
    <property type="entry name" value="PP2Cc"/>
    <property type="match status" value="1"/>
</dbReference>
<dbReference type="Proteomes" id="UP000550367">
    <property type="component" value="Unassembled WGS sequence"/>
</dbReference>
<dbReference type="EMBL" id="JAARYY010000001">
    <property type="protein sequence ID" value="MBC2242446.1"/>
    <property type="molecule type" value="Genomic_DNA"/>
</dbReference>
<dbReference type="GO" id="GO:0016020">
    <property type="term" value="C:membrane"/>
    <property type="evidence" value="ECO:0007669"/>
    <property type="project" value="UniProtKB-SubCell"/>
</dbReference>
<dbReference type="EMBL" id="JAARMV010000002">
    <property type="protein sequence ID" value="MBC2372347.1"/>
    <property type="molecule type" value="Genomic_DNA"/>
</dbReference>
<evidence type="ECO:0000256" key="5">
    <source>
        <dbReference type="ARBA" id="ARBA00013081"/>
    </source>
</evidence>
<evidence type="ECO:0000313" key="36">
    <source>
        <dbReference type="Proteomes" id="UP000553016"/>
    </source>
</evidence>
<dbReference type="EMBL" id="JAARZA010000001">
    <property type="protein sequence ID" value="MBC2238862.1"/>
    <property type="molecule type" value="Genomic_DNA"/>
</dbReference>
<comment type="function">
    <text evidence="12">Protein phosphatase that dephosphorylates EF-Tu.</text>
</comment>